<comment type="caution">
    <text evidence="11">The sequence shown here is derived from an EMBL/GenBank/DDBJ whole genome shotgun (WGS) entry which is preliminary data.</text>
</comment>
<keyword evidence="4 9" id="KW-1003">Cell membrane</keyword>
<feature type="transmembrane region" description="Helical" evidence="9">
    <location>
        <begin position="59"/>
        <end position="81"/>
    </location>
</feature>
<evidence type="ECO:0000256" key="5">
    <source>
        <dbReference type="ARBA" id="ARBA00022519"/>
    </source>
</evidence>
<dbReference type="Pfam" id="PF01061">
    <property type="entry name" value="ABC2_membrane"/>
    <property type="match status" value="1"/>
</dbReference>
<keyword evidence="8 9" id="KW-0472">Membrane</keyword>
<organism evidence="11 12">
    <name type="scientific">Brevibacterium daeguense</name>
    <dbReference type="NCBI Taxonomy" id="909936"/>
    <lineage>
        <taxon>Bacteria</taxon>
        <taxon>Bacillati</taxon>
        <taxon>Actinomycetota</taxon>
        <taxon>Actinomycetes</taxon>
        <taxon>Micrococcales</taxon>
        <taxon>Brevibacteriaceae</taxon>
        <taxon>Brevibacterium</taxon>
    </lineage>
</organism>
<evidence type="ECO:0000256" key="6">
    <source>
        <dbReference type="ARBA" id="ARBA00022692"/>
    </source>
</evidence>
<evidence type="ECO:0000313" key="11">
    <source>
        <dbReference type="EMBL" id="GAA4283367.1"/>
    </source>
</evidence>
<reference evidence="12" key="1">
    <citation type="journal article" date="2019" name="Int. J. Syst. Evol. Microbiol.">
        <title>The Global Catalogue of Microorganisms (GCM) 10K type strain sequencing project: providing services to taxonomists for standard genome sequencing and annotation.</title>
        <authorList>
            <consortium name="The Broad Institute Genomics Platform"/>
            <consortium name="The Broad Institute Genome Sequencing Center for Infectious Disease"/>
            <person name="Wu L."/>
            <person name="Ma J."/>
        </authorList>
    </citation>
    <scope>NUCLEOTIDE SEQUENCE [LARGE SCALE GENOMIC DNA]</scope>
    <source>
        <strain evidence="12">JCM 17458</strain>
    </source>
</reference>
<keyword evidence="5" id="KW-0997">Cell inner membrane</keyword>
<name>A0ABP8EHD3_9MICO</name>
<evidence type="ECO:0000256" key="3">
    <source>
        <dbReference type="ARBA" id="ARBA00022448"/>
    </source>
</evidence>
<dbReference type="PROSITE" id="PS51012">
    <property type="entry name" value="ABC_TM2"/>
    <property type="match status" value="1"/>
</dbReference>
<dbReference type="EMBL" id="BAABAZ010000004">
    <property type="protein sequence ID" value="GAA4283367.1"/>
    <property type="molecule type" value="Genomic_DNA"/>
</dbReference>
<feature type="transmembrane region" description="Helical" evidence="9">
    <location>
        <begin position="93"/>
        <end position="112"/>
    </location>
</feature>
<evidence type="ECO:0000313" key="12">
    <source>
        <dbReference type="Proteomes" id="UP001501586"/>
    </source>
</evidence>
<evidence type="ECO:0000256" key="7">
    <source>
        <dbReference type="ARBA" id="ARBA00022989"/>
    </source>
</evidence>
<dbReference type="Proteomes" id="UP001501586">
    <property type="component" value="Unassembled WGS sequence"/>
</dbReference>
<evidence type="ECO:0000256" key="9">
    <source>
        <dbReference type="RuleBase" id="RU361157"/>
    </source>
</evidence>
<evidence type="ECO:0000256" key="4">
    <source>
        <dbReference type="ARBA" id="ARBA00022475"/>
    </source>
</evidence>
<dbReference type="PANTHER" id="PTHR30413:SF8">
    <property type="entry name" value="TRANSPORT PERMEASE PROTEIN"/>
    <property type="match status" value="1"/>
</dbReference>
<feature type="transmembrane region" description="Helical" evidence="9">
    <location>
        <begin position="205"/>
        <end position="223"/>
    </location>
</feature>
<dbReference type="RefSeq" id="WP_236865425.1">
    <property type="nucleotide sequence ID" value="NZ_BAABAZ010000004.1"/>
</dbReference>
<keyword evidence="12" id="KW-1185">Reference proteome</keyword>
<accession>A0ABP8EHD3</accession>
<comment type="similarity">
    <text evidence="2 9">Belongs to the ABC-2 integral membrane protein family.</text>
</comment>
<feature type="transmembrane region" description="Helical" evidence="9">
    <location>
        <begin position="167"/>
        <end position="193"/>
    </location>
</feature>
<keyword evidence="7 9" id="KW-1133">Transmembrane helix</keyword>
<evidence type="ECO:0000259" key="10">
    <source>
        <dbReference type="PROSITE" id="PS51012"/>
    </source>
</evidence>
<evidence type="ECO:0000256" key="2">
    <source>
        <dbReference type="ARBA" id="ARBA00007783"/>
    </source>
</evidence>
<protein>
    <recommendedName>
        <fullName evidence="9">Transport permease protein</fullName>
    </recommendedName>
</protein>
<feature type="transmembrane region" description="Helical" evidence="9">
    <location>
        <begin position="260"/>
        <end position="282"/>
    </location>
</feature>
<gene>
    <name evidence="11" type="ORF">GCM10022261_08980</name>
</gene>
<sequence>MTQIDPAQLKTSITVPSWTLGDVGRRTPPDIYFEQLWKRRHFILAESRAKVAGTTRRNLLGYAWLVLNPLLNGLGYYFIFGYLLNTSRGIENFVGYLLIGVFFFQFTMRSVTGGAQSIRSGQSMIKAFSFPRAALPISVVVREVMNFLPTFVVMVVVILLFPPMENITWRVLLIVPCFALQVLFAQGCAFIVARLCHMVPDFVNIIQVGARFWLYASGVFFSIDRFVEQPVLTAIMKINPMYSYLQIVRNSLLYGVDSPIWMWLLGTGWAISFLIFGFLFFYRGEETYGRA</sequence>
<feature type="domain" description="ABC transmembrane type-2" evidence="10">
    <location>
        <begin position="60"/>
        <end position="284"/>
    </location>
</feature>
<dbReference type="PANTHER" id="PTHR30413">
    <property type="entry name" value="INNER MEMBRANE TRANSPORT PERMEASE"/>
    <property type="match status" value="1"/>
</dbReference>
<keyword evidence="6 9" id="KW-0812">Transmembrane</keyword>
<proteinExistence type="inferred from homology"/>
<comment type="subcellular location">
    <subcellularLocation>
        <location evidence="1">Cell inner membrane</location>
        <topology evidence="1">Multi-pass membrane protein</topology>
    </subcellularLocation>
    <subcellularLocation>
        <location evidence="9">Cell membrane</location>
        <topology evidence="9">Multi-pass membrane protein</topology>
    </subcellularLocation>
</comment>
<evidence type="ECO:0000256" key="1">
    <source>
        <dbReference type="ARBA" id="ARBA00004429"/>
    </source>
</evidence>
<dbReference type="InterPro" id="IPR047817">
    <property type="entry name" value="ABC2_TM_bact-type"/>
</dbReference>
<feature type="transmembrane region" description="Helical" evidence="9">
    <location>
        <begin position="133"/>
        <end position="161"/>
    </location>
</feature>
<dbReference type="InterPro" id="IPR013525">
    <property type="entry name" value="ABC2_TM"/>
</dbReference>
<keyword evidence="3 9" id="KW-0813">Transport</keyword>
<evidence type="ECO:0000256" key="8">
    <source>
        <dbReference type="ARBA" id="ARBA00023136"/>
    </source>
</evidence>